<dbReference type="PANTHER" id="PTHR34562">
    <property type="entry name" value="WPP DOMAIN-INTERACTING PROTEIN 2"/>
    <property type="match status" value="1"/>
</dbReference>
<feature type="compositionally biased region" description="Polar residues" evidence="1">
    <location>
        <begin position="250"/>
        <end position="276"/>
    </location>
</feature>
<sequence length="692" mass="76130">MEEKFVEDDEAMTTTLQDLDDPDRNKVESNGSSVINNNAPILDESKGKGIETADPVGSPPSVKSSPTAKGFGLKKWRRIRREAHKDEDSNTDSAKLLKRGLSSSAANSAKPVHLSAGTIRNSDGSVSSVNALLSSPDVLVDGFGLIGNSGLAIQPIFFGGTDSDNSEDRSSRSSSAASVPKSRYEAPIFHGYVPVKNGQRTLSGKMGTSAQQSHRGKGQAETSKKPRGERVKIEKENSHSSMESDSQSSNFLPTQSNNHATSNGTKGGSSVNNDGQFSDEVLTRERPFCEELQTALDRRNGKECETQEDLGAESTWEVKEERSEYQGLSTDHDPLLESIFTLQAAQENLERGRSSVFIEVYDFELILFIPNSKKDKNGCCHCIVMCDVPTPPDLDASLLPPKFELHLVVMPKNLGLALLQEEVTASHEIRSDVVLFSVSTNIPVMIEIQKWKEIRIEDDVIDHSVQDVGIISDFSSGDTDFPGPNTSEQSQPSNGVQHSFNSLESEVVSLKQNVILLQNKLNDEADLIKLKEARVAELEAILSSNAEKEEKKTGNDLHQSSGDIEKELEGLFRQKIEAELEYLVISRTIQKWKAAAVDQVTLMEEQKILATEQAQMVKKLGDSETKVAMHKSQVETLDNYCDNVASTNKTLELRKGVRKYCSYFLIQLVLLVIVFGLYMLQMSSDAVEVVPT</sequence>
<keyword evidence="4" id="KW-1185">Reference proteome</keyword>
<keyword evidence="2" id="KW-1133">Transmembrane helix</keyword>
<feature type="region of interest" description="Disordered" evidence="1">
    <location>
        <begin position="197"/>
        <end position="276"/>
    </location>
</feature>
<evidence type="ECO:0000313" key="4">
    <source>
        <dbReference type="Proteomes" id="UP001234989"/>
    </source>
</evidence>
<evidence type="ECO:0000256" key="2">
    <source>
        <dbReference type="SAM" id="Phobius"/>
    </source>
</evidence>
<dbReference type="Proteomes" id="UP001234989">
    <property type="component" value="Chromosome 10"/>
</dbReference>
<feature type="region of interest" description="Disordered" evidence="1">
    <location>
        <begin position="476"/>
        <end position="498"/>
    </location>
</feature>
<feature type="region of interest" description="Disordered" evidence="1">
    <location>
        <begin position="102"/>
        <end position="121"/>
    </location>
</feature>
<feature type="compositionally biased region" description="Low complexity" evidence="1">
    <location>
        <begin position="239"/>
        <end position="249"/>
    </location>
</feature>
<evidence type="ECO:0000313" key="3">
    <source>
        <dbReference type="EMBL" id="WMV48707.1"/>
    </source>
</evidence>
<feature type="compositionally biased region" description="Basic and acidic residues" evidence="1">
    <location>
        <begin position="222"/>
        <end position="238"/>
    </location>
</feature>
<feature type="region of interest" description="Disordered" evidence="1">
    <location>
        <begin position="1"/>
        <end position="94"/>
    </location>
</feature>
<dbReference type="AlphaFoldDB" id="A0AAF0ZQU7"/>
<organism evidence="3 4">
    <name type="scientific">Solanum verrucosum</name>
    <dbReference type="NCBI Taxonomy" id="315347"/>
    <lineage>
        <taxon>Eukaryota</taxon>
        <taxon>Viridiplantae</taxon>
        <taxon>Streptophyta</taxon>
        <taxon>Embryophyta</taxon>
        <taxon>Tracheophyta</taxon>
        <taxon>Spermatophyta</taxon>
        <taxon>Magnoliopsida</taxon>
        <taxon>eudicotyledons</taxon>
        <taxon>Gunneridae</taxon>
        <taxon>Pentapetalae</taxon>
        <taxon>asterids</taxon>
        <taxon>lamiids</taxon>
        <taxon>Solanales</taxon>
        <taxon>Solanaceae</taxon>
        <taxon>Solanoideae</taxon>
        <taxon>Solaneae</taxon>
        <taxon>Solanum</taxon>
    </lineage>
</organism>
<reference evidence="3" key="1">
    <citation type="submission" date="2023-08" db="EMBL/GenBank/DDBJ databases">
        <title>A de novo genome assembly of Solanum verrucosum Schlechtendal, a Mexican diploid species geographically isolated from the other diploid A-genome species in potato relatives.</title>
        <authorList>
            <person name="Hosaka K."/>
        </authorList>
    </citation>
    <scope>NUCLEOTIDE SEQUENCE</scope>
    <source>
        <tissue evidence="3">Young leaves</tissue>
    </source>
</reference>
<dbReference type="PANTHER" id="PTHR34562:SF11">
    <property type="entry name" value="WPP DOMAIN-INTERACTING PROTEIN 1-LIKE"/>
    <property type="match status" value="1"/>
</dbReference>
<feature type="compositionally biased region" description="Low complexity" evidence="1">
    <location>
        <begin position="55"/>
        <end position="66"/>
    </location>
</feature>
<feature type="compositionally biased region" description="Polar residues" evidence="1">
    <location>
        <begin position="198"/>
        <end position="213"/>
    </location>
</feature>
<evidence type="ECO:0008006" key="5">
    <source>
        <dbReference type="Google" id="ProtNLM"/>
    </source>
</evidence>
<evidence type="ECO:0000256" key="1">
    <source>
        <dbReference type="SAM" id="MobiDB-lite"/>
    </source>
</evidence>
<feature type="transmembrane region" description="Helical" evidence="2">
    <location>
        <begin position="660"/>
        <end position="680"/>
    </location>
</feature>
<dbReference type="InterPro" id="IPR044696">
    <property type="entry name" value="WIP1/2/3"/>
</dbReference>
<proteinExistence type="predicted"/>
<keyword evidence="2" id="KW-0472">Membrane</keyword>
<keyword evidence="2" id="KW-0812">Transmembrane</keyword>
<protein>
    <recommendedName>
        <fullName evidence="5">WPP domain-interacting protein 2</fullName>
    </recommendedName>
</protein>
<feature type="compositionally biased region" description="Acidic residues" evidence="1">
    <location>
        <begin position="1"/>
        <end position="11"/>
    </location>
</feature>
<feature type="region of interest" description="Disordered" evidence="1">
    <location>
        <begin position="161"/>
        <end position="182"/>
    </location>
</feature>
<gene>
    <name evidence="3" type="ORF">MTR67_042092</name>
</gene>
<dbReference type="EMBL" id="CP133621">
    <property type="protein sequence ID" value="WMV48707.1"/>
    <property type="molecule type" value="Genomic_DNA"/>
</dbReference>
<feature type="compositionally biased region" description="Basic residues" evidence="1">
    <location>
        <begin position="72"/>
        <end position="82"/>
    </location>
</feature>
<accession>A0AAF0ZQU7</accession>
<name>A0AAF0ZQU7_SOLVR</name>
<feature type="compositionally biased region" description="Polar residues" evidence="1">
    <location>
        <begin position="28"/>
        <end position="39"/>
    </location>
</feature>